<organism evidence="1">
    <name type="scientific">Oikopleura dioica</name>
    <name type="common">Tunicate</name>
    <dbReference type="NCBI Taxonomy" id="34765"/>
    <lineage>
        <taxon>Eukaryota</taxon>
        <taxon>Metazoa</taxon>
        <taxon>Chordata</taxon>
        <taxon>Tunicata</taxon>
        <taxon>Appendicularia</taxon>
        <taxon>Copelata</taxon>
        <taxon>Oikopleuridae</taxon>
        <taxon>Oikopleura</taxon>
    </lineage>
</organism>
<dbReference type="Proteomes" id="UP000011014">
    <property type="component" value="Unassembled WGS sequence"/>
</dbReference>
<protein>
    <submittedName>
        <fullName evidence="1">Uncharacterized protein</fullName>
    </submittedName>
</protein>
<feature type="non-terminal residue" evidence="1">
    <location>
        <position position="1"/>
    </location>
</feature>
<reference evidence="1" key="1">
    <citation type="journal article" date="2010" name="Science">
        <title>Plasticity of animal genome architecture unmasked by rapid evolution of a pelagic tunicate.</title>
        <authorList>
            <person name="Denoeud F."/>
            <person name="Henriet S."/>
            <person name="Mungpakdee S."/>
            <person name="Aury J.M."/>
            <person name="Da Silva C."/>
            <person name="Brinkmann H."/>
            <person name="Mikhaleva J."/>
            <person name="Olsen L.C."/>
            <person name="Jubin C."/>
            <person name="Canestro C."/>
            <person name="Bouquet J.M."/>
            <person name="Danks G."/>
            <person name="Poulain J."/>
            <person name="Campsteijn C."/>
            <person name="Adamski M."/>
            <person name="Cross I."/>
            <person name="Yadetie F."/>
            <person name="Muffato M."/>
            <person name="Louis A."/>
            <person name="Butcher S."/>
            <person name="Tsagkogeorga G."/>
            <person name="Konrad A."/>
            <person name="Singh S."/>
            <person name="Jensen M.F."/>
            <person name="Cong E.H."/>
            <person name="Eikeseth-Otteraa H."/>
            <person name="Noel B."/>
            <person name="Anthouard V."/>
            <person name="Porcel B.M."/>
            <person name="Kachouri-Lafond R."/>
            <person name="Nishino A."/>
            <person name="Ugolini M."/>
            <person name="Chourrout P."/>
            <person name="Nishida H."/>
            <person name="Aasland R."/>
            <person name="Huzurbazar S."/>
            <person name="Westhof E."/>
            <person name="Delsuc F."/>
            <person name="Lehrach H."/>
            <person name="Reinhardt R."/>
            <person name="Weissenbach J."/>
            <person name="Roy S.W."/>
            <person name="Artiguenave F."/>
            <person name="Postlethwait J.H."/>
            <person name="Manak J.R."/>
            <person name="Thompson E.M."/>
            <person name="Jaillon O."/>
            <person name="Du Pasquier L."/>
            <person name="Boudinot P."/>
            <person name="Liberles D.A."/>
            <person name="Volff J.N."/>
            <person name="Philippe H."/>
            <person name="Lenhard B."/>
            <person name="Roest Crollius H."/>
            <person name="Wincker P."/>
            <person name="Chourrout D."/>
        </authorList>
    </citation>
    <scope>NUCLEOTIDE SEQUENCE [LARGE SCALE GENOMIC DNA]</scope>
</reference>
<accession>E4YWH5</accession>
<gene>
    <name evidence="1" type="ORF">GSOID_T00020404001</name>
</gene>
<evidence type="ECO:0000313" key="1">
    <source>
        <dbReference type="EMBL" id="CBY39810.1"/>
    </source>
</evidence>
<dbReference type="EMBL" id="FN655665">
    <property type="protein sequence ID" value="CBY39810.1"/>
    <property type="molecule type" value="Genomic_DNA"/>
</dbReference>
<proteinExistence type="predicted"/>
<sequence>LLGLSFPFRMIDQTCVERPDQSYSGRPMILVIDSESEIARKQELVRCKFLSEFHGNAVPESGRISIIEHDSSQRREIVWEPIAAGDWTFLGGSAFDTGFRQDLNDIDEYFKPKRNDSGLRYLVIKLRDGATLPSLHFSPGGIERVESAFQAFFIIKKLGDADFSVFES</sequence>
<dbReference type="AlphaFoldDB" id="E4YWH5"/>
<name>E4YWH5_OIKDI</name>